<dbReference type="AlphaFoldDB" id="A0AA87Y274"/>
<name>A0AA87Y274_9BURK</name>
<organism evidence="2 3">
    <name type="scientific">Pseudoduganella plicata</name>
    <dbReference type="NCBI Taxonomy" id="321984"/>
    <lineage>
        <taxon>Bacteria</taxon>
        <taxon>Pseudomonadati</taxon>
        <taxon>Pseudomonadota</taxon>
        <taxon>Betaproteobacteria</taxon>
        <taxon>Burkholderiales</taxon>
        <taxon>Oxalobacteraceae</taxon>
        <taxon>Telluria group</taxon>
        <taxon>Pseudoduganella</taxon>
    </lineage>
</organism>
<evidence type="ECO:0000313" key="2">
    <source>
        <dbReference type="EMBL" id="GGY77198.1"/>
    </source>
</evidence>
<reference evidence="2" key="2">
    <citation type="submission" date="2022-12" db="EMBL/GenBank/DDBJ databases">
        <authorList>
            <person name="Sun Q."/>
            <person name="Kim S."/>
        </authorList>
    </citation>
    <scope>NUCLEOTIDE SEQUENCE</scope>
    <source>
        <strain evidence="2">KCTC 12344</strain>
    </source>
</reference>
<evidence type="ECO:0000256" key="1">
    <source>
        <dbReference type="SAM" id="MobiDB-lite"/>
    </source>
</evidence>
<gene>
    <name evidence="2" type="ORF">GCM10007388_07450</name>
</gene>
<dbReference type="Proteomes" id="UP000619512">
    <property type="component" value="Unassembled WGS sequence"/>
</dbReference>
<accession>A0AA87Y274</accession>
<comment type="caution">
    <text evidence="2">The sequence shown here is derived from an EMBL/GenBank/DDBJ whole genome shotgun (WGS) entry which is preliminary data.</text>
</comment>
<evidence type="ECO:0000313" key="3">
    <source>
        <dbReference type="Proteomes" id="UP000619512"/>
    </source>
</evidence>
<protein>
    <submittedName>
        <fullName evidence="2">Uncharacterized protein</fullName>
    </submittedName>
</protein>
<sequence length="80" mass="9108">MQRRHANVPTMDPAANILTRKKFYFTLKIAETLSSKRARPMPECPQRKKFSQKTPKASRVATVTSYNSGLNVTEQRDGPK</sequence>
<feature type="region of interest" description="Disordered" evidence="1">
    <location>
        <begin position="36"/>
        <end position="61"/>
    </location>
</feature>
<dbReference type="EMBL" id="BMWW01000001">
    <property type="protein sequence ID" value="GGY77198.1"/>
    <property type="molecule type" value="Genomic_DNA"/>
</dbReference>
<proteinExistence type="predicted"/>
<reference evidence="2" key="1">
    <citation type="journal article" date="2014" name="Int. J. Syst. Evol. Microbiol.">
        <title>Complete genome sequence of Corynebacterium casei LMG S-19264T (=DSM 44701T), isolated from a smear-ripened cheese.</title>
        <authorList>
            <consortium name="US DOE Joint Genome Institute (JGI-PGF)"/>
            <person name="Walter F."/>
            <person name="Albersmeier A."/>
            <person name="Kalinowski J."/>
            <person name="Ruckert C."/>
        </authorList>
    </citation>
    <scope>NUCLEOTIDE SEQUENCE</scope>
    <source>
        <strain evidence="2">KCTC 12344</strain>
    </source>
</reference>